<dbReference type="Pfam" id="PF04264">
    <property type="entry name" value="YceI"/>
    <property type="match status" value="1"/>
</dbReference>
<dbReference type="SUPFAM" id="SSF101874">
    <property type="entry name" value="YceI-like"/>
    <property type="match status" value="1"/>
</dbReference>
<organism evidence="3">
    <name type="scientific">Mycolicibacterium mucogenicum DSM 44124</name>
    <dbReference type="NCBI Taxonomy" id="1226753"/>
    <lineage>
        <taxon>Bacteria</taxon>
        <taxon>Bacillati</taxon>
        <taxon>Actinomycetota</taxon>
        <taxon>Actinomycetes</taxon>
        <taxon>Mycobacteriales</taxon>
        <taxon>Mycobacteriaceae</taxon>
        <taxon>Mycolicibacterium</taxon>
    </lineage>
</organism>
<reference evidence="3" key="1">
    <citation type="submission" date="2018-01" db="EMBL/GenBank/DDBJ databases">
        <title>Comparative genomics of Mycobacterium mucogenicum and Mycobacterium neoaurum clade members emphasizing tRNA and non-coding RNA.</title>
        <authorList>
            <person name="Behra P.R.K."/>
            <person name="Pettersson B.M.F."/>
            <person name="Das S."/>
            <person name="Dasgupta S."/>
            <person name="Kirsebom L.A."/>
        </authorList>
    </citation>
    <scope>NUCLEOTIDE SEQUENCE</scope>
    <source>
        <strain evidence="3">DSM 44124</strain>
    </source>
</reference>
<evidence type="ECO:0000259" key="2">
    <source>
        <dbReference type="SMART" id="SM00867"/>
    </source>
</evidence>
<dbReference type="EMBL" id="POTL01000001">
    <property type="protein sequence ID" value="TLH53429.1"/>
    <property type="molecule type" value="Genomic_DNA"/>
</dbReference>
<evidence type="ECO:0000256" key="1">
    <source>
        <dbReference type="ARBA" id="ARBA00008812"/>
    </source>
</evidence>
<dbReference type="SMART" id="SM00867">
    <property type="entry name" value="YceI"/>
    <property type="match status" value="1"/>
</dbReference>
<dbReference type="PANTHER" id="PTHR34406">
    <property type="entry name" value="PROTEIN YCEI"/>
    <property type="match status" value="1"/>
</dbReference>
<sequence>MFMNTSDRSHTEAVERTGVWKLDPATADIRFSARGLWGLLSVSGRFRHASGSMTWNQDGTASVLLEVQAASITTGMAMRDRHLRGAEFLDVQAHPVIIFSGHAIGHGETRLVVTGKLVVRDAAMEVQLDVEFEPDASGLVAATTARIDVSAFGVVPRSGIARPNVDLELRGRAHQTSSMP</sequence>
<protein>
    <submittedName>
        <fullName evidence="3">YceI family protein</fullName>
    </submittedName>
</protein>
<dbReference type="InterPro" id="IPR036761">
    <property type="entry name" value="TTHA0802/YceI-like_sf"/>
</dbReference>
<gene>
    <name evidence="3" type="ORF">C1S78_14615</name>
</gene>
<comment type="similarity">
    <text evidence="1">Belongs to the UPF0312 family.</text>
</comment>
<name>A0A8H2JCH9_MYCMU</name>
<accession>A0A8H2JCH9</accession>
<dbReference type="Gene3D" id="2.40.128.110">
    <property type="entry name" value="Lipid/polyisoprenoid-binding, YceI-like"/>
    <property type="match status" value="1"/>
</dbReference>
<dbReference type="PANTHER" id="PTHR34406:SF1">
    <property type="entry name" value="PROTEIN YCEI"/>
    <property type="match status" value="1"/>
</dbReference>
<dbReference type="InterPro" id="IPR007372">
    <property type="entry name" value="Lipid/polyisoprenoid-bd_YceI"/>
</dbReference>
<comment type="caution">
    <text evidence="3">The sequence shown here is derived from an EMBL/GenBank/DDBJ whole genome shotgun (WGS) entry which is preliminary data.</text>
</comment>
<feature type="domain" description="Lipid/polyisoprenoid-binding YceI-like" evidence="2">
    <location>
        <begin position="19"/>
        <end position="174"/>
    </location>
</feature>
<evidence type="ECO:0000313" key="3">
    <source>
        <dbReference type="EMBL" id="TLH53429.1"/>
    </source>
</evidence>
<dbReference type="AlphaFoldDB" id="A0A8H2JCH9"/>
<proteinExistence type="inferred from homology"/>